<protein>
    <submittedName>
        <fullName evidence="1">DUF1643 domain-containing protein</fullName>
    </submittedName>
</protein>
<dbReference type="RefSeq" id="WP_122972019.1">
    <property type="nucleotide sequence ID" value="NZ_RHLQ01000019.1"/>
</dbReference>
<dbReference type="AlphaFoldDB" id="A0A3M8H9G1"/>
<proteinExistence type="predicted"/>
<evidence type="ECO:0000313" key="1">
    <source>
        <dbReference type="EMBL" id="RNC99006.1"/>
    </source>
</evidence>
<dbReference type="InterPro" id="IPR012441">
    <property type="entry name" value="DUF1643"/>
</dbReference>
<dbReference type="EMBL" id="RHLQ01000019">
    <property type="protein sequence ID" value="RNC99006.1"/>
    <property type="molecule type" value="Genomic_DNA"/>
</dbReference>
<name>A0A3M8H9G1_9BACI</name>
<dbReference type="Pfam" id="PF07799">
    <property type="entry name" value="DUF1643"/>
    <property type="match status" value="1"/>
</dbReference>
<sequence length="207" mass="23927">MENVRAIATFQLIGEEVYRTNAFIQFGTSRKSLGAVVMLNPGSAHLKGEAKKKLIMNGSHTDETTLDNTMKQLVQFMKATHSELDGRLHLYNLFYVRNTIGIEAIELFEHLKITGKYPTITLPSLLEMSQHPWILIGWGVEKRSRWRFFEEEKKEWLQLIEDSGIPYFGIQSDNNEYYHPCPNGPAKAERLQQLIESFNTHISNYLH</sequence>
<reference evidence="1 2" key="1">
    <citation type="journal article" date="2014" name="Int. J. Syst. Evol. Microbiol.">
        <title>Lysinibacillus halotolerans sp. nov., isolated from saline-alkaline soil.</title>
        <authorList>
            <person name="Kong D."/>
            <person name="Wang Y."/>
            <person name="Zhao B."/>
            <person name="Li Y."/>
            <person name="Song J."/>
            <person name="Zhai Y."/>
            <person name="Zhang C."/>
            <person name="Wang H."/>
            <person name="Chen X."/>
            <person name="Zhao B."/>
            <person name="Ruan Z."/>
        </authorList>
    </citation>
    <scope>NUCLEOTIDE SEQUENCE [LARGE SCALE GENOMIC DNA]</scope>
    <source>
        <strain evidence="1 2">MCCC 1A12703</strain>
    </source>
</reference>
<accession>A0A3M8H9G1</accession>
<dbReference type="OrthoDB" id="2599540at2"/>
<gene>
    <name evidence="1" type="ORF">EC501_09330</name>
</gene>
<evidence type="ECO:0000313" key="2">
    <source>
        <dbReference type="Proteomes" id="UP000279909"/>
    </source>
</evidence>
<organism evidence="1 2">
    <name type="scientific">Lysinibacillus halotolerans</name>
    <dbReference type="NCBI Taxonomy" id="1368476"/>
    <lineage>
        <taxon>Bacteria</taxon>
        <taxon>Bacillati</taxon>
        <taxon>Bacillota</taxon>
        <taxon>Bacilli</taxon>
        <taxon>Bacillales</taxon>
        <taxon>Bacillaceae</taxon>
        <taxon>Lysinibacillus</taxon>
    </lineage>
</organism>
<keyword evidence="2" id="KW-1185">Reference proteome</keyword>
<dbReference type="Proteomes" id="UP000279909">
    <property type="component" value="Unassembled WGS sequence"/>
</dbReference>
<comment type="caution">
    <text evidence="1">The sequence shown here is derived from an EMBL/GenBank/DDBJ whole genome shotgun (WGS) entry which is preliminary data.</text>
</comment>